<dbReference type="RefSeq" id="WP_126628317.1">
    <property type="nucleotide sequence ID" value="NZ_BIFT01000001.1"/>
</dbReference>
<dbReference type="InterPro" id="IPR010310">
    <property type="entry name" value="T7SS_ESAT-6-like"/>
</dbReference>
<dbReference type="Pfam" id="PF06013">
    <property type="entry name" value="WXG100"/>
    <property type="match status" value="1"/>
</dbReference>
<comment type="caution">
    <text evidence="2">The sequence shown here is derived from an EMBL/GenBank/DDBJ whole genome shotgun (WGS) entry which is preliminary data.</text>
</comment>
<protein>
    <recommendedName>
        <fullName evidence="1">ESAT-6-like protein</fullName>
    </recommendedName>
</protein>
<name>A0A402B9H3_9CHLR</name>
<dbReference type="SUPFAM" id="SSF140453">
    <property type="entry name" value="EsxAB dimer-like"/>
    <property type="match status" value="1"/>
</dbReference>
<evidence type="ECO:0000313" key="2">
    <source>
        <dbReference type="EMBL" id="GCE28053.1"/>
    </source>
</evidence>
<dbReference type="Proteomes" id="UP000287171">
    <property type="component" value="Unassembled WGS sequence"/>
</dbReference>
<accession>A0A402B9H3</accession>
<reference evidence="3" key="1">
    <citation type="submission" date="2018-12" db="EMBL/GenBank/DDBJ databases">
        <title>Tengunoibacter tsumagoiensis gen. nov., sp. nov., Dictyobacter kobayashii sp. nov., D. alpinus sp. nov., and D. joshuensis sp. nov. and description of Dictyobacteraceae fam. nov. within the order Ktedonobacterales isolated from Tengu-no-mugimeshi.</title>
        <authorList>
            <person name="Wang C.M."/>
            <person name="Zheng Y."/>
            <person name="Sakai Y."/>
            <person name="Toyoda A."/>
            <person name="Minakuchi Y."/>
            <person name="Abe K."/>
            <person name="Yokota A."/>
            <person name="Yabe S."/>
        </authorList>
    </citation>
    <scope>NUCLEOTIDE SEQUENCE [LARGE SCALE GENOMIC DNA]</scope>
    <source>
        <strain evidence="3">Uno16</strain>
    </source>
</reference>
<gene>
    <name evidence="2" type="ORF">KDA_35370</name>
</gene>
<keyword evidence="3" id="KW-1185">Reference proteome</keyword>
<dbReference type="OrthoDB" id="3387628at2"/>
<dbReference type="NCBIfam" id="TIGR03930">
    <property type="entry name" value="WXG100_ESAT6"/>
    <property type="match status" value="1"/>
</dbReference>
<proteinExistence type="inferred from homology"/>
<dbReference type="EMBL" id="BIFT01000001">
    <property type="protein sequence ID" value="GCE28053.1"/>
    <property type="molecule type" value="Genomic_DNA"/>
</dbReference>
<dbReference type="AlphaFoldDB" id="A0A402B9H3"/>
<organism evidence="2 3">
    <name type="scientific">Dictyobacter alpinus</name>
    <dbReference type="NCBI Taxonomy" id="2014873"/>
    <lineage>
        <taxon>Bacteria</taxon>
        <taxon>Bacillati</taxon>
        <taxon>Chloroflexota</taxon>
        <taxon>Ktedonobacteria</taxon>
        <taxon>Ktedonobacterales</taxon>
        <taxon>Dictyobacteraceae</taxon>
        <taxon>Dictyobacter</taxon>
    </lineage>
</organism>
<evidence type="ECO:0000256" key="1">
    <source>
        <dbReference type="RuleBase" id="RU362001"/>
    </source>
</evidence>
<sequence>MSGNQVATDFGEMDAAVKTFDTNVIHLEEAISNVNTAVQRLGAVWKGSGYEQFLLASQSWEKVSKEMKQMLHDINQNLSASNQEYQKVEQAVSKSFQGFQI</sequence>
<dbReference type="InterPro" id="IPR036689">
    <property type="entry name" value="ESAT-6-like_sf"/>
</dbReference>
<comment type="similarity">
    <text evidence="1">Belongs to the WXG100 family.</text>
</comment>
<dbReference type="Gene3D" id="1.10.287.1060">
    <property type="entry name" value="ESAT-6-like"/>
    <property type="match status" value="1"/>
</dbReference>
<evidence type="ECO:0000313" key="3">
    <source>
        <dbReference type="Proteomes" id="UP000287171"/>
    </source>
</evidence>